<protein>
    <submittedName>
        <fullName evidence="1">Uncharacterized protein</fullName>
    </submittedName>
</protein>
<accession>A0A8S5QFV1</accession>
<name>A0A8S5QFV1_9CAUD</name>
<reference evidence="1" key="1">
    <citation type="journal article" date="2021" name="Proc. Natl. Acad. Sci. U.S.A.">
        <title>A Catalog of Tens of Thousands of Viruses from Human Metagenomes Reveals Hidden Associations with Chronic Diseases.</title>
        <authorList>
            <person name="Tisza M.J."/>
            <person name="Buck C.B."/>
        </authorList>
    </citation>
    <scope>NUCLEOTIDE SEQUENCE</scope>
    <source>
        <strain evidence="1">CtEBu1</strain>
    </source>
</reference>
<proteinExistence type="predicted"/>
<dbReference type="EMBL" id="BK015651">
    <property type="protein sequence ID" value="DAE18135.1"/>
    <property type="molecule type" value="Genomic_DNA"/>
</dbReference>
<sequence>MSRITGISTVVTRACTMAVTITRTRITGLSTLTTTTRRTRTPTSAVASLLSHRLTLHLVVRVPHPFYYASLTAQHLLKISRQDTA</sequence>
<organism evidence="1">
    <name type="scientific">Siphoviridae sp. ctEBu1</name>
    <dbReference type="NCBI Taxonomy" id="2825393"/>
    <lineage>
        <taxon>Viruses</taxon>
        <taxon>Duplodnaviria</taxon>
        <taxon>Heunggongvirae</taxon>
        <taxon>Uroviricota</taxon>
        <taxon>Caudoviricetes</taxon>
    </lineage>
</organism>
<evidence type="ECO:0000313" key="1">
    <source>
        <dbReference type="EMBL" id="DAE18135.1"/>
    </source>
</evidence>